<keyword evidence="1" id="KW-0945">Host-virus interaction</keyword>
<evidence type="ECO:0000256" key="1">
    <source>
        <dbReference type="ARBA" id="ARBA00022581"/>
    </source>
</evidence>
<feature type="domain" description="Coronavirus spike (S) glycoprotein S2 subunit heptad repeat 2 (HR2) region profile" evidence="16">
    <location>
        <begin position="1231"/>
        <end position="1327"/>
    </location>
</feature>
<evidence type="ECO:0000256" key="9">
    <source>
        <dbReference type="ARBA" id="ARBA00023026"/>
    </source>
</evidence>
<keyword evidence="9" id="KW-0843">Virulence</keyword>
<keyword evidence="12" id="KW-0325">Glycoprotein</keyword>
<keyword evidence="6" id="KW-1043">Host membrane</keyword>
<evidence type="ECO:0000313" key="17">
    <source>
        <dbReference type="EMBL" id="ABO88151.1"/>
    </source>
</evidence>
<dbReference type="InterPro" id="IPR044873">
    <property type="entry name" value="Spike_S2_CoV_HR1"/>
</dbReference>
<dbReference type="GO" id="GO:0075509">
    <property type="term" value="P:endocytosis involved in viral entry into host cell"/>
    <property type="evidence" value="ECO:0007669"/>
    <property type="project" value="InterPro"/>
</dbReference>
<dbReference type="GO" id="GO:0019064">
    <property type="term" value="P:fusion of virus membrane with host plasma membrane"/>
    <property type="evidence" value="ECO:0007669"/>
    <property type="project" value="InterPro"/>
</dbReference>
<dbReference type="Gene3D" id="2.60.40.3130">
    <property type="match status" value="1"/>
</dbReference>
<dbReference type="Pfam" id="PF19214">
    <property type="entry name" value="CoV_S2_C"/>
    <property type="match status" value="1"/>
</dbReference>
<keyword evidence="11 14" id="KW-0472">Membrane</keyword>
<evidence type="ECO:0000259" key="16">
    <source>
        <dbReference type="PROSITE" id="PS51924"/>
    </source>
</evidence>
<sequence length="1372" mass="151415">MLSFAVYLAVLLSSLKFVVTAGHATGKECGGDPGLLPNLNLGLPANSTVLVSGYLPEPVSVSNNWICPVKPLDQFGVDYFTNLKGIWWSYYSGNTGVEFGIADSNYEQNPNQWALYMYQNNNVTFNGSQGVLYFRICKYSGKYTPVGDPDKDNVHKVCLIDKKVNFKFVEQANQVIGVTWSGNYVTFYGIDKSFRIYLPNKWNIVAVKCLVKETCAFFAAHKMVTLNITTNGQGLIKNYSVCKECNGFPAHVFPVLDGGKIPGDFSFDNWFLLTNSSTIVNGKIVDIQPLKLLCLWPVPALSSDDDKIYFNITGANCNGFKDENAYADVLRFSLNFTNSQVFNGIHSVTVNVVGGNLKFSCSNTSTYTASDEVLPFGPLSSVYYCFVSGQLGNETFSRFVGILPPVVKEIVISRYGSFYMNGVKLFEVPYVESVIFNVTSSVGSDFWTVAYAQNTEVLLEVNSTDIKDILYCDTPSNKLKCQQLSFSLEDGFYPAAVVAGVDVPRTYVALPYHATHSFVNLTVHLGQGVDSAAYAQINGVNDSYCVNTTQFTTNFQQLDVNNNVKAVMQNGDCPFNFDSLNNFLSFDSICFNLQPVGSSCTISIMRSWMGFNTPWRSIYVSFKRGNRITGVKTASTGIFDPSVMELDNCTDCTIYGVSGRGIIRKANSSYISGLYYTSIAGQIIGFKNATTGEVFSVTPCQLTMQAAVVNDDIVGVISSTNASSIPFSHTITTKTFYYHTNVQQNCSEPVLTNANIGVCSDGSITEVTIRKTEPEPVAPITTGNVSIPSNFTVSVQVEYLQMYNKPVSVDCSTYVCNGNPRCLKLLTQYATACRTIEESLQLSARLESVEVANMISVSEEAIQLANVSYFDTYNISALLPRGQSRGSVIEDLLFNKVITSGLGTVDEDYKACTGEGFGAALADVFCAQYYNGIMVLPGVVDEAKMGLYTASLTGAMVMGGITAAAAIPFSLAVQSRLNYVALQTDVLQENQKILASAFNSAMSNITYAFTEVKNAIKDTSVAINTVAQALGKIQNVVNDQGQALSQLTRQLASNFQAISSSIQDIYNRLNGLEADAQVDRLITGRLAALNAFVTQTLTKYTEVRASRQLAQQKINECVKSQSSRYGFCGNGTHLFSISNAAPQGIIFFHTVLLPTEYETVEAWSGVCVNSQYGLVLRNVHDALYKRNDSYYITSRDMYEPRVPQESDFVRITGCSVVYLNITHTQIGEIIPEYIDVNKTLEEFLSSYPNYTVPDLNLDLYNQTVLNLTEDISKLYEKAESLHNKTIILQQLIDNLNNTYVDLEWLNRVETYIKWPWYVWLVIFLALAAFTFLMLYCCIATGCCGCLSCIFSSCADCRGRRLQRYEVEKIHIQ</sequence>
<dbReference type="InterPro" id="IPR002551">
    <property type="entry name" value="Spike_S1_CoV"/>
</dbReference>
<accession>A4ULL1</accession>
<dbReference type="InterPro" id="IPR044874">
    <property type="entry name" value="Spike_S2_CoV_HR2"/>
</dbReference>
<dbReference type="GO" id="GO:0016020">
    <property type="term" value="C:membrane"/>
    <property type="evidence" value="ECO:0007669"/>
    <property type="project" value="InterPro"/>
</dbReference>
<organism evidence="17">
    <name type="scientific">Bat coronavirus Shandong/977/2006</name>
    <dbReference type="NCBI Taxonomy" id="389165"/>
    <lineage>
        <taxon>Viruses</taxon>
        <taxon>Riboviria</taxon>
        <taxon>Orthornavirae</taxon>
        <taxon>Pisuviricota</taxon>
        <taxon>Pisoniviricetes</taxon>
        <taxon>Nidovirales</taxon>
        <taxon>Cornidovirineae</taxon>
        <taxon>Coronaviridae</taxon>
        <taxon>Orthocoronavirinae</taxon>
        <taxon>Alphacoronavirus</taxon>
    </lineage>
</organism>
<dbReference type="GO" id="GO:0055036">
    <property type="term" value="C:virion membrane"/>
    <property type="evidence" value="ECO:0007669"/>
    <property type="project" value="UniProtKB-SubCell"/>
</dbReference>
<evidence type="ECO:0000259" key="15">
    <source>
        <dbReference type="PROSITE" id="PS51923"/>
    </source>
</evidence>
<keyword evidence="4" id="KW-1161">Viral attachment to host cell</keyword>
<dbReference type="Pfam" id="PF01601">
    <property type="entry name" value="CoV_S2"/>
    <property type="match status" value="1"/>
</dbReference>
<dbReference type="Gene3D" id="1.20.5.300">
    <property type="match status" value="2"/>
</dbReference>
<dbReference type="EMBL" id="EF434381">
    <property type="protein sequence ID" value="ABO88151.1"/>
    <property type="molecule type" value="Genomic_RNA"/>
</dbReference>
<feature type="domain" description="Coronavirus spike (S) glycoprotein S2 subunit heptad repeat 1 (HR1) region profile" evidence="15">
    <location>
        <begin position="967"/>
        <end position="1086"/>
    </location>
</feature>
<dbReference type="PROSITE" id="PS51923">
    <property type="entry name" value="COV_S2_HR1"/>
    <property type="match status" value="1"/>
</dbReference>
<keyword evidence="7" id="KW-0261">Viral envelope protein</keyword>
<evidence type="ECO:0000256" key="6">
    <source>
        <dbReference type="ARBA" id="ARBA00022870"/>
    </source>
</evidence>
<reference evidence="17" key="1">
    <citation type="journal article" date="2007" name="J. Virol.">
        <title>Evolutionary insights into the ecology of coronaviruses.</title>
        <authorList>
            <person name="Vijaykrishna D."/>
            <person name="Smith G.J."/>
            <person name="Zhang J.X."/>
            <person name="Peiris J.S."/>
            <person name="Chen H."/>
            <person name="Guan Y."/>
        </authorList>
    </citation>
    <scope>NUCLEOTIDE SEQUENCE</scope>
    <source>
        <strain evidence="17">BtCoV/Shandong/977/2006</strain>
    </source>
</reference>
<dbReference type="InterPro" id="IPR002552">
    <property type="entry name" value="Spike_S2_CoV"/>
</dbReference>
<dbReference type="InterPro" id="IPR043607">
    <property type="entry name" value="CoV_S1_C"/>
</dbReference>
<evidence type="ECO:0000256" key="13">
    <source>
        <dbReference type="ARBA" id="ARBA00023296"/>
    </source>
</evidence>
<evidence type="ECO:0000256" key="4">
    <source>
        <dbReference type="ARBA" id="ARBA00022804"/>
    </source>
</evidence>
<keyword evidence="5" id="KW-0946">Virion</keyword>
<dbReference type="GO" id="GO:0044173">
    <property type="term" value="C:host cell endoplasmic reticulum-Golgi intermediate compartment membrane"/>
    <property type="evidence" value="ECO:0007669"/>
    <property type="project" value="UniProtKB-SubCell"/>
</dbReference>
<name>A4ULL1_9ALPC</name>
<evidence type="ECO:0000256" key="11">
    <source>
        <dbReference type="ARBA" id="ARBA00023136"/>
    </source>
</evidence>
<evidence type="ECO:0000256" key="8">
    <source>
        <dbReference type="ARBA" id="ARBA00022989"/>
    </source>
</evidence>
<dbReference type="GO" id="GO:0046813">
    <property type="term" value="P:receptor-mediated virion attachment to host cell"/>
    <property type="evidence" value="ECO:0007669"/>
    <property type="project" value="InterPro"/>
</dbReference>
<evidence type="ECO:0000256" key="7">
    <source>
        <dbReference type="ARBA" id="ARBA00022879"/>
    </source>
</evidence>
<keyword evidence="13" id="KW-1160">Virus entry into host cell</keyword>
<protein>
    <submittedName>
        <fullName evidence="17">Spike protein</fullName>
    </submittedName>
</protein>
<evidence type="ECO:0000256" key="12">
    <source>
        <dbReference type="ARBA" id="ARBA00023180"/>
    </source>
</evidence>
<dbReference type="GO" id="GO:0019031">
    <property type="term" value="C:viral envelope"/>
    <property type="evidence" value="ECO:0007669"/>
    <property type="project" value="UniProtKB-KW"/>
</dbReference>
<keyword evidence="8 14" id="KW-1133">Transmembrane helix</keyword>
<evidence type="ECO:0000256" key="10">
    <source>
        <dbReference type="ARBA" id="ARBA00023054"/>
    </source>
</evidence>
<proteinExistence type="predicted"/>
<feature type="transmembrane region" description="Helical" evidence="14">
    <location>
        <begin position="1316"/>
        <end position="1335"/>
    </location>
</feature>
<evidence type="ECO:0000256" key="3">
    <source>
        <dbReference type="ARBA" id="ARBA00022729"/>
    </source>
</evidence>
<dbReference type="PROSITE" id="PS51924">
    <property type="entry name" value="COV_S2_HR2"/>
    <property type="match status" value="1"/>
</dbReference>
<dbReference type="SUPFAM" id="SSF111474">
    <property type="entry name" value="Coronavirus S2 glycoprotein"/>
    <property type="match status" value="2"/>
</dbReference>
<dbReference type="CDD" id="cd22369">
    <property type="entry name" value="alphaCoV_Spike_SD1-2_S1-S2_S2"/>
    <property type="match status" value="1"/>
</dbReference>
<gene>
    <name evidence="17" type="primary">S</name>
</gene>
<keyword evidence="2 14" id="KW-0812">Transmembrane</keyword>
<dbReference type="Pfam" id="PF19209">
    <property type="entry name" value="CoV_S1_C"/>
    <property type="match status" value="1"/>
</dbReference>
<evidence type="ECO:0000256" key="5">
    <source>
        <dbReference type="ARBA" id="ARBA00022844"/>
    </source>
</evidence>
<keyword evidence="10" id="KW-0175">Coiled coil</keyword>
<dbReference type="Pfam" id="PF01600">
    <property type="entry name" value="CoV_S1"/>
    <property type="match status" value="1"/>
</dbReference>
<evidence type="ECO:0000256" key="2">
    <source>
        <dbReference type="ARBA" id="ARBA00022692"/>
    </source>
</evidence>
<evidence type="ECO:0000256" key="14">
    <source>
        <dbReference type="SAM" id="Phobius"/>
    </source>
</evidence>
<dbReference type="GO" id="GO:0039654">
    <property type="term" value="P:fusion of virus membrane with host endosome membrane"/>
    <property type="evidence" value="ECO:0007669"/>
    <property type="project" value="InterPro"/>
</dbReference>
<keyword evidence="3" id="KW-0732">Signal</keyword>
<dbReference type="InterPro" id="IPR043473">
    <property type="entry name" value="S2_sf_CoV"/>
</dbReference>
<dbReference type="InterPro" id="IPR043614">
    <property type="entry name" value="Spike_S2_CoV_C"/>
</dbReference>